<dbReference type="OrthoDB" id="3930934at2"/>
<keyword evidence="2 6" id="KW-0378">Hydrolase</keyword>
<name>A0A4V2YTD4_9ACTN</name>
<keyword evidence="3" id="KW-0732">Signal</keyword>
<dbReference type="InterPro" id="IPR013595">
    <property type="entry name" value="Pept_S33_TAP-like_C"/>
</dbReference>
<feature type="signal peptide" evidence="3">
    <location>
        <begin position="1"/>
        <end position="27"/>
    </location>
</feature>
<evidence type="ECO:0000259" key="5">
    <source>
        <dbReference type="Pfam" id="PF08386"/>
    </source>
</evidence>
<organism evidence="6 7">
    <name type="scientific">Actinomadura rubrisoli</name>
    <dbReference type="NCBI Taxonomy" id="2530368"/>
    <lineage>
        <taxon>Bacteria</taxon>
        <taxon>Bacillati</taxon>
        <taxon>Actinomycetota</taxon>
        <taxon>Actinomycetes</taxon>
        <taxon>Streptosporangiales</taxon>
        <taxon>Thermomonosporaceae</taxon>
        <taxon>Actinomadura</taxon>
    </lineage>
</organism>
<dbReference type="SUPFAM" id="SSF53474">
    <property type="entry name" value="alpha/beta-Hydrolases"/>
    <property type="match status" value="1"/>
</dbReference>
<feature type="domain" description="AB hydrolase-1" evidence="4">
    <location>
        <begin position="82"/>
        <end position="265"/>
    </location>
</feature>
<comment type="caution">
    <text evidence="6">The sequence shown here is derived from an EMBL/GenBank/DDBJ whole genome shotgun (WGS) entry which is preliminary data.</text>
</comment>
<proteinExistence type="inferred from homology"/>
<dbReference type="AlphaFoldDB" id="A0A4V2YTD4"/>
<reference evidence="6 7" key="1">
    <citation type="submission" date="2019-03" db="EMBL/GenBank/DDBJ databases">
        <title>Draft genome sequences of novel Actinobacteria.</title>
        <authorList>
            <person name="Sahin N."/>
            <person name="Ay H."/>
            <person name="Saygin H."/>
        </authorList>
    </citation>
    <scope>NUCLEOTIDE SEQUENCE [LARGE SCALE GENOMIC DNA]</scope>
    <source>
        <strain evidence="6 7">H3C3</strain>
    </source>
</reference>
<dbReference type="Gene3D" id="3.40.50.1820">
    <property type="entry name" value="alpha/beta hydrolase"/>
    <property type="match status" value="1"/>
</dbReference>
<dbReference type="GO" id="GO:0016787">
    <property type="term" value="F:hydrolase activity"/>
    <property type="evidence" value="ECO:0007669"/>
    <property type="project" value="UniProtKB-KW"/>
</dbReference>
<dbReference type="PANTHER" id="PTHR43248:SF25">
    <property type="entry name" value="AB HYDROLASE-1 DOMAIN-CONTAINING PROTEIN-RELATED"/>
    <property type="match status" value="1"/>
</dbReference>
<dbReference type="RefSeq" id="WP_131900714.1">
    <property type="nucleotide sequence ID" value="NZ_SMKU01000260.1"/>
</dbReference>
<dbReference type="EMBL" id="SMKU01000260">
    <property type="protein sequence ID" value="TDD73377.1"/>
    <property type="molecule type" value="Genomic_DNA"/>
</dbReference>
<sequence length="486" mass="53674">MRWIARISLLLLGLLPSGLVSVPEVQASTVEGIDWKPCPDDETVECGKVSVPIDWARPSGAKVDIVVARVRAGDPKDRIGSLFLLPGGPGGSGGSGVNYVVFFARDFLAPEILRRFDIVGFDARGVRRSHPVLCPTDDNPPSEYPRGPETYRRLVAYHQRLAEGCRRLTGTLFDHVDTLSVVRDTDAIRGALGQRQISLQGESYGTLLGQQYAEEYPRRVRALSLDSNMDHSITSTRGYLIPTSEALEQAYSQFAAWCATSPRCALRGQDPLKVLDELMAKADRGELNDPDKPGSKLAPEDLSETIRRALYSTRDWVSLATYLSKLRTGTPSRPWARSEERPYEAVLCSDFSFPVRDFEQLDGHMAASRRAAPHTRVNPLAWTDITKCQGFLPRPRNPQRPYRIQGTPPILVTNSRYDVATPYPWAVSVARQIPGAVLLTYDGVGHSVYTYEPCTTAAIDRYLLTLETPLPGTHCPAMPLPSTGGR</sequence>
<dbReference type="Proteomes" id="UP000294513">
    <property type="component" value="Unassembled WGS sequence"/>
</dbReference>
<evidence type="ECO:0000256" key="1">
    <source>
        <dbReference type="ARBA" id="ARBA00010088"/>
    </source>
</evidence>
<evidence type="ECO:0000256" key="3">
    <source>
        <dbReference type="SAM" id="SignalP"/>
    </source>
</evidence>
<evidence type="ECO:0000259" key="4">
    <source>
        <dbReference type="Pfam" id="PF00561"/>
    </source>
</evidence>
<accession>A0A4V2YTD4</accession>
<feature type="chain" id="PRO_5020477345" evidence="3">
    <location>
        <begin position="28"/>
        <end position="486"/>
    </location>
</feature>
<dbReference type="InterPro" id="IPR051601">
    <property type="entry name" value="Serine_prot/Carboxylest_S33"/>
</dbReference>
<dbReference type="InterPro" id="IPR029058">
    <property type="entry name" value="AB_hydrolase_fold"/>
</dbReference>
<evidence type="ECO:0000313" key="6">
    <source>
        <dbReference type="EMBL" id="TDD73377.1"/>
    </source>
</evidence>
<evidence type="ECO:0000313" key="7">
    <source>
        <dbReference type="Proteomes" id="UP000294513"/>
    </source>
</evidence>
<gene>
    <name evidence="6" type="ORF">E1298_34150</name>
</gene>
<dbReference type="PANTHER" id="PTHR43248">
    <property type="entry name" value="2-SUCCINYL-6-HYDROXY-2,4-CYCLOHEXADIENE-1-CARBOXYLATE SYNTHASE"/>
    <property type="match status" value="1"/>
</dbReference>
<dbReference type="InterPro" id="IPR000073">
    <property type="entry name" value="AB_hydrolase_1"/>
</dbReference>
<dbReference type="Pfam" id="PF00561">
    <property type="entry name" value="Abhydrolase_1"/>
    <property type="match status" value="1"/>
</dbReference>
<comment type="similarity">
    <text evidence="1">Belongs to the peptidase S33 family.</text>
</comment>
<feature type="domain" description="Peptidase S33 tripeptidyl aminopeptidase-like C-terminal" evidence="5">
    <location>
        <begin position="385"/>
        <end position="475"/>
    </location>
</feature>
<protein>
    <submittedName>
        <fullName evidence="6">Alpha/beta hydrolase</fullName>
    </submittedName>
</protein>
<dbReference type="Pfam" id="PF08386">
    <property type="entry name" value="Abhydrolase_4"/>
    <property type="match status" value="1"/>
</dbReference>
<keyword evidence="7" id="KW-1185">Reference proteome</keyword>
<evidence type="ECO:0000256" key="2">
    <source>
        <dbReference type="ARBA" id="ARBA00022801"/>
    </source>
</evidence>